<dbReference type="GO" id="GO:0005524">
    <property type="term" value="F:ATP binding"/>
    <property type="evidence" value="ECO:0007669"/>
    <property type="project" value="InterPro"/>
</dbReference>
<dbReference type="AlphaFoldDB" id="A0A2C8ZHC7"/>
<dbReference type="GO" id="GO:0016301">
    <property type="term" value="F:kinase activity"/>
    <property type="evidence" value="ECO:0007669"/>
    <property type="project" value="UniProtKB-KW"/>
</dbReference>
<evidence type="ECO:0000259" key="1">
    <source>
        <dbReference type="Pfam" id="PF00485"/>
    </source>
</evidence>
<dbReference type="Pfam" id="PF00485">
    <property type="entry name" value="PRK"/>
    <property type="match status" value="1"/>
</dbReference>
<name>A0A2C8ZHC7_9MICO</name>
<dbReference type="RefSeq" id="WP_143544655.1">
    <property type="nucleotide sequence ID" value="NZ_BMLC01000001.1"/>
</dbReference>
<keyword evidence="2" id="KW-0808">Transferase</keyword>
<dbReference type="EMBL" id="OCST01000003">
    <property type="protein sequence ID" value="SOE64123.1"/>
    <property type="molecule type" value="Genomic_DNA"/>
</dbReference>
<proteinExistence type="predicted"/>
<dbReference type="OrthoDB" id="3199600at2"/>
<organism evidence="2 3">
    <name type="scientific">Salinibacterium xinjiangense</name>
    <dbReference type="NCBI Taxonomy" id="386302"/>
    <lineage>
        <taxon>Bacteria</taxon>
        <taxon>Bacillati</taxon>
        <taxon>Actinomycetota</taxon>
        <taxon>Actinomycetes</taxon>
        <taxon>Micrococcales</taxon>
        <taxon>Microbacteriaceae</taxon>
        <taxon>Salinibacterium</taxon>
    </lineage>
</organism>
<protein>
    <submittedName>
        <fullName evidence="2">Uridine kinase</fullName>
    </submittedName>
</protein>
<sequence>MDGKLSRAVTLVQQIALNSERPVRIVAIDGLGGAGKSTFAALLAPTLAAQLIHTDDFASADEPLEWWPRLRDEVLKPLRRGEMARFQRYDWRHRILCEWKEVRPTGTIILEGVSSSRKEFRSYLDVSIWIETRREVRLKRGLDRDGEDALAQWREWMAQEDSWVAAQRPRQGADLVLSGEE</sequence>
<reference evidence="2 3" key="1">
    <citation type="submission" date="2017-09" db="EMBL/GenBank/DDBJ databases">
        <authorList>
            <person name="Ehlers B."/>
            <person name="Leendertz F.H."/>
        </authorList>
    </citation>
    <scope>NUCLEOTIDE SEQUENCE [LARGE SCALE GENOMIC DNA]</scope>
    <source>
        <strain evidence="2 3">CGMCC 1.05381</strain>
    </source>
</reference>
<dbReference type="Gene3D" id="3.40.50.300">
    <property type="entry name" value="P-loop containing nucleotide triphosphate hydrolases"/>
    <property type="match status" value="1"/>
</dbReference>
<evidence type="ECO:0000313" key="2">
    <source>
        <dbReference type="EMBL" id="SOE64123.1"/>
    </source>
</evidence>
<gene>
    <name evidence="2" type="ORF">SAMN06296378_1332</name>
</gene>
<keyword evidence="2" id="KW-0418">Kinase</keyword>
<keyword evidence="3" id="KW-1185">Reference proteome</keyword>
<dbReference type="SUPFAM" id="SSF52540">
    <property type="entry name" value="P-loop containing nucleoside triphosphate hydrolases"/>
    <property type="match status" value="1"/>
</dbReference>
<evidence type="ECO:0000313" key="3">
    <source>
        <dbReference type="Proteomes" id="UP000219440"/>
    </source>
</evidence>
<dbReference type="InterPro" id="IPR006083">
    <property type="entry name" value="PRK/URK"/>
</dbReference>
<accession>A0A2C8ZHC7</accession>
<dbReference type="InterPro" id="IPR027417">
    <property type="entry name" value="P-loop_NTPase"/>
</dbReference>
<feature type="domain" description="Phosphoribulokinase/uridine kinase" evidence="1">
    <location>
        <begin position="73"/>
        <end position="146"/>
    </location>
</feature>
<dbReference type="Proteomes" id="UP000219440">
    <property type="component" value="Unassembled WGS sequence"/>
</dbReference>